<dbReference type="PROSITE" id="PS51257">
    <property type="entry name" value="PROKAR_LIPOPROTEIN"/>
    <property type="match status" value="1"/>
</dbReference>
<gene>
    <name evidence="5" type="ORF">OPHB3_2450</name>
</gene>
<dbReference type="InterPro" id="IPR031989">
    <property type="entry name" value="DUF5067"/>
</dbReference>
<dbReference type="Pfam" id="PF16729">
    <property type="entry name" value="DUF5067"/>
    <property type="match status" value="1"/>
</dbReference>
<proteinExistence type="predicted"/>
<dbReference type="InterPro" id="IPR029050">
    <property type="entry name" value="Immunoprotect_excell_Ig-like"/>
</dbReference>
<accession>A0A0U9I0A1</accession>
<evidence type="ECO:0000256" key="2">
    <source>
        <dbReference type="SAM" id="MobiDB-lite"/>
    </source>
</evidence>
<evidence type="ECO:0000259" key="4">
    <source>
        <dbReference type="Pfam" id="PF16729"/>
    </source>
</evidence>
<evidence type="ECO:0000256" key="3">
    <source>
        <dbReference type="SAM" id="SignalP"/>
    </source>
</evidence>
<feature type="domain" description="DUF5067" evidence="4">
    <location>
        <begin position="44"/>
        <end position="170"/>
    </location>
</feature>
<reference evidence="6" key="1">
    <citation type="submission" date="2015-07" db="EMBL/GenBank/DDBJ databases">
        <title>Draft Genome Sequence of Oceanobacillus picturae Heshi-B3 that Was Isolated from Fermented Rice Bran with Aging Salted Mackerel, Which Was Named Heshiko as Traditional Fermented Seafood in Japan.</title>
        <authorList>
            <person name="Akuzawa S."/>
            <person name="Nakagawa J."/>
            <person name="Kanekatsu T."/>
            <person name="Kanesaki Y."/>
            <person name="Suzuki T."/>
        </authorList>
    </citation>
    <scope>NUCLEOTIDE SEQUENCE [LARGE SCALE GENOMIC DNA]</scope>
    <source>
        <strain evidence="6">Heshi-B3</strain>
    </source>
</reference>
<name>A0A0U9I0A1_9BACI</name>
<organism evidence="5 6">
    <name type="scientific">Oceanobacillus picturae</name>
    <dbReference type="NCBI Taxonomy" id="171693"/>
    <lineage>
        <taxon>Bacteria</taxon>
        <taxon>Bacillati</taxon>
        <taxon>Bacillota</taxon>
        <taxon>Bacilli</taxon>
        <taxon>Bacillales</taxon>
        <taxon>Bacillaceae</taxon>
        <taxon>Oceanobacillus</taxon>
    </lineage>
</organism>
<feature type="region of interest" description="Disordered" evidence="2">
    <location>
        <begin position="27"/>
        <end position="61"/>
    </location>
</feature>
<feature type="compositionally biased region" description="Acidic residues" evidence="2">
    <location>
        <begin position="38"/>
        <end position="54"/>
    </location>
</feature>
<dbReference type="Gene3D" id="2.60.40.1240">
    <property type="match status" value="1"/>
</dbReference>
<evidence type="ECO:0000313" key="5">
    <source>
        <dbReference type="EMBL" id="GAQ18509.1"/>
    </source>
</evidence>
<protein>
    <submittedName>
        <fullName evidence="5">Sugar ABC transporter substrate-binding protein</fullName>
    </submittedName>
</protein>
<evidence type="ECO:0000313" key="6">
    <source>
        <dbReference type="Proteomes" id="UP000052946"/>
    </source>
</evidence>
<sequence>MRKLLILLLAFLASGFLVACGTDENDVSEADANTTADGETEVSEEKANDEEETEEAKVSDTSLDTGDYVYEIKETEQLDGKFDDDTQILAIELTFTNNSDEPTSPWMALGIKAEQETDVTVETLNGGNGQFPDDYKTELVEMGDKNIKPGATVDAVIGFEIMYPGEPVKLTEFSFDDTSDFERIVETK</sequence>
<dbReference type="AlphaFoldDB" id="A0A0U9I0A1"/>
<reference evidence="5 6" key="2">
    <citation type="journal article" date="2016" name="Genome Announc.">
        <title>Draft Genome Sequence of Oceanobacillus picturae Heshi-B3, Isolated from Fermented Rice Bran in a Traditional Japanese Seafood Dish.</title>
        <authorList>
            <person name="Akuzawa S."/>
            <person name="Nagaoka J."/>
            <person name="Kanekatsu M."/>
            <person name="Kanesaki Y."/>
            <person name="Suzuki T."/>
        </authorList>
    </citation>
    <scope>NUCLEOTIDE SEQUENCE [LARGE SCALE GENOMIC DNA]</scope>
    <source>
        <strain evidence="5 6">Heshi-B3</strain>
    </source>
</reference>
<dbReference type="EMBL" id="BBXV01000029">
    <property type="protein sequence ID" value="GAQ18509.1"/>
    <property type="molecule type" value="Genomic_DNA"/>
</dbReference>
<feature type="chain" id="PRO_5039572537" evidence="3">
    <location>
        <begin position="20"/>
        <end position="188"/>
    </location>
</feature>
<comment type="caution">
    <text evidence="5">The sequence shown here is derived from an EMBL/GenBank/DDBJ whole genome shotgun (WGS) entry which is preliminary data.</text>
</comment>
<dbReference type="Proteomes" id="UP000052946">
    <property type="component" value="Unassembled WGS sequence"/>
</dbReference>
<keyword evidence="1 3" id="KW-0732">Signal</keyword>
<evidence type="ECO:0000256" key="1">
    <source>
        <dbReference type="ARBA" id="ARBA00022729"/>
    </source>
</evidence>
<feature type="signal peptide" evidence="3">
    <location>
        <begin position="1"/>
        <end position="19"/>
    </location>
</feature>